<dbReference type="SMART" id="SM00257">
    <property type="entry name" value="LysM"/>
    <property type="match status" value="2"/>
</dbReference>
<feature type="domain" description="LysM" evidence="2">
    <location>
        <begin position="241"/>
        <end position="286"/>
    </location>
</feature>
<dbReference type="AlphaFoldDB" id="A0A0G0B6Z7"/>
<evidence type="ECO:0000313" key="4">
    <source>
        <dbReference type="Proteomes" id="UP000034927"/>
    </source>
</evidence>
<evidence type="ECO:0000259" key="2">
    <source>
        <dbReference type="PROSITE" id="PS51782"/>
    </source>
</evidence>
<feature type="transmembrane region" description="Helical" evidence="1">
    <location>
        <begin position="28"/>
        <end position="49"/>
    </location>
</feature>
<dbReference type="EMBL" id="LBPO01000001">
    <property type="protein sequence ID" value="KKP59516.1"/>
    <property type="molecule type" value="Genomic_DNA"/>
</dbReference>
<reference evidence="3 4" key="1">
    <citation type="journal article" date="2015" name="Nature">
        <title>rRNA introns, odd ribosomes, and small enigmatic genomes across a large radiation of phyla.</title>
        <authorList>
            <person name="Brown C.T."/>
            <person name="Hug L.A."/>
            <person name="Thomas B.C."/>
            <person name="Sharon I."/>
            <person name="Castelle C.J."/>
            <person name="Singh A."/>
            <person name="Wilkins M.J."/>
            <person name="Williams K.H."/>
            <person name="Banfield J.F."/>
        </authorList>
    </citation>
    <scope>NUCLEOTIDE SEQUENCE [LARGE SCALE GENOMIC DNA]</scope>
</reference>
<dbReference type="Proteomes" id="UP000034927">
    <property type="component" value="Unassembled WGS sequence"/>
</dbReference>
<dbReference type="Gene3D" id="2.70.70.10">
    <property type="entry name" value="Glucose Permease (Domain IIA)"/>
    <property type="match status" value="1"/>
</dbReference>
<keyword evidence="1" id="KW-0812">Transmembrane</keyword>
<comment type="caution">
    <text evidence="3">The sequence shown here is derived from an EMBL/GenBank/DDBJ whole genome shotgun (WGS) entry which is preliminary data.</text>
</comment>
<dbReference type="PANTHER" id="PTHR21666">
    <property type="entry name" value="PEPTIDASE-RELATED"/>
    <property type="match status" value="1"/>
</dbReference>
<dbReference type="InterPro" id="IPR018392">
    <property type="entry name" value="LysM"/>
</dbReference>
<dbReference type="InterPro" id="IPR050570">
    <property type="entry name" value="Cell_wall_metabolism_enzyme"/>
</dbReference>
<dbReference type="SUPFAM" id="SSF51261">
    <property type="entry name" value="Duplicated hybrid motif"/>
    <property type="match status" value="1"/>
</dbReference>
<dbReference type="InterPro" id="IPR011055">
    <property type="entry name" value="Dup_hybrid_motif"/>
</dbReference>
<proteinExistence type="predicted"/>
<dbReference type="InterPro" id="IPR036779">
    <property type="entry name" value="LysM_dom_sf"/>
</dbReference>
<keyword evidence="1" id="KW-0472">Membrane</keyword>
<name>A0A0G0B6Z7_9BACT</name>
<keyword evidence="1" id="KW-1133">Transmembrane helix</keyword>
<accession>A0A0G0B6Z7</accession>
<evidence type="ECO:0000256" key="1">
    <source>
        <dbReference type="SAM" id="Phobius"/>
    </source>
</evidence>
<feature type="domain" description="LysM" evidence="2">
    <location>
        <begin position="191"/>
        <end position="235"/>
    </location>
</feature>
<dbReference type="PANTHER" id="PTHR21666:SF287">
    <property type="entry name" value="CYTOPLASMIC MEMBRANE PROTEIN"/>
    <property type="match status" value="1"/>
</dbReference>
<dbReference type="InterPro" id="IPR016047">
    <property type="entry name" value="M23ase_b-sheet_dom"/>
</dbReference>
<dbReference type="Pfam" id="PF01476">
    <property type="entry name" value="LysM"/>
    <property type="match status" value="2"/>
</dbReference>
<dbReference type="PROSITE" id="PS51782">
    <property type="entry name" value="LYSM"/>
    <property type="match status" value="2"/>
</dbReference>
<evidence type="ECO:0000313" key="3">
    <source>
        <dbReference type="EMBL" id="KKP59516.1"/>
    </source>
</evidence>
<protein>
    <recommendedName>
        <fullName evidence="2">LysM domain-containing protein</fullName>
    </recommendedName>
</protein>
<dbReference type="CDD" id="cd00118">
    <property type="entry name" value="LysM"/>
    <property type="match status" value="2"/>
</dbReference>
<dbReference type="CDD" id="cd12797">
    <property type="entry name" value="M23_peptidase"/>
    <property type="match status" value="1"/>
</dbReference>
<dbReference type="GO" id="GO:0004222">
    <property type="term" value="F:metalloendopeptidase activity"/>
    <property type="evidence" value="ECO:0007669"/>
    <property type="project" value="TreeGrafter"/>
</dbReference>
<gene>
    <name evidence="3" type="ORF">UR53_C0001G0016</name>
</gene>
<dbReference type="Pfam" id="PF01551">
    <property type="entry name" value="Peptidase_M23"/>
    <property type="match status" value="1"/>
</dbReference>
<organism evidence="3 4">
    <name type="scientific">Candidatus Magasanikbacteria bacterium GW2011_GWC2_34_16</name>
    <dbReference type="NCBI Taxonomy" id="1619045"/>
    <lineage>
        <taxon>Bacteria</taxon>
        <taxon>Candidatus Magasanikiibacteriota</taxon>
    </lineage>
</organism>
<sequence>MKHKVLLQLLRFLMYVKRFLWWFGPRLFFVFMVVFGPIYRFFSFLIYKLKYLFKRLGWTGGTNWWLKRDFLQVLLFISVVVIAFPQTKIFAQNNNYLAGQKTIAYALLSTDEEYILEEVVADTVVASTSTSPSSWRQGIVDGEGSYGMVSMNIYGSIQDQELSGVIVGGTVLGKPIISPGVNVATTRSQSVNYIVEAGDTLSGIAYHFGVSVATILWENNLTVRSVLKPGNKLVIPPTTGLYHTIKKGDNLNKIANLYDAKAEDVVKFNHLKEDGTDLKIGERIMIPDGVRPAERVVARAPLTTQSFNVVARPQSAARTITQYYGWSHHAIDVAGGGMGTPLYATKAGTVVISQCGWNGGYGCYIVLDHGGGVRSLYGHNSRLLVSVGDWVEAGQTIALMGNTGNVRGVTGIHLHFEIIVNGNRVNPLGYVR</sequence>
<dbReference type="Gene3D" id="3.10.350.10">
    <property type="entry name" value="LysM domain"/>
    <property type="match status" value="2"/>
</dbReference>